<reference evidence="2 3" key="1">
    <citation type="journal article" date="2019" name="Int. J. Syst. Evol. Microbiol.">
        <title>The Global Catalogue of Microorganisms (GCM) 10K type strain sequencing project: providing services to taxonomists for standard genome sequencing and annotation.</title>
        <authorList>
            <consortium name="The Broad Institute Genomics Platform"/>
            <consortium name="The Broad Institute Genome Sequencing Center for Infectious Disease"/>
            <person name="Wu L."/>
            <person name="Ma J."/>
        </authorList>
    </citation>
    <scope>NUCLEOTIDE SEQUENCE [LARGE SCALE GENOMIC DNA]</scope>
    <source>
        <strain evidence="2 3">JCM 14306</strain>
    </source>
</reference>
<gene>
    <name evidence="2" type="ORF">GCM10009744_03380</name>
</gene>
<keyword evidence="3" id="KW-1185">Reference proteome</keyword>
<feature type="region of interest" description="Disordered" evidence="1">
    <location>
        <begin position="52"/>
        <end position="83"/>
    </location>
</feature>
<evidence type="ECO:0000313" key="3">
    <source>
        <dbReference type="Proteomes" id="UP001501319"/>
    </source>
</evidence>
<accession>A0ABN2EWJ5</accession>
<organism evidence="2 3">
    <name type="scientific">Kribbella alba</name>
    <dbReference type="NCBI Taxonomy" id="190197"/>
    <lineage>
        <taxon>Bacteria</taxon>
        <taxon>Bacillati</taxon>
        <taxon>Actinomycetota</taxon>
        <taxon>Actinomycetes</taxon>
        <taxon>Propionibacteriales</taxon>
        <taxon>Kribbellaceae</taxon>
        <taxon>Kribbella</taxon>
    </lineage>
</organism>
<evidence type="ECO:0000256" key="1">
    <source>
        <dbReference type="SAM" id="MobiDB-lite"/>
    </source>
</evidence>
<protein>
    <submittedName>
        <fullName evidence="2">Uncharacterized protein</fullName>
    </submittedName>
</protein>
<name>A0ABN2EWJ5_9ACTN</name>
<evidence type="ECO:0000313" key="2">
    <source>
        <dbReference type="EMBL" id="GAA1619942.1"/>
    </source>
</evidence>
<dbReference type="EMBL" id="BAAANE010000001">
    <property type="protein sequence ID" value="GAA1619942.1"/>
    <property type="molecule type" value="Genomic_DNA"/>
</dbReference>
<proteinExistence type="predicted"/>
<comment type="caution">
    <text evidence="2">The sequence shown here is derived from an EMBL/GenBank/DDBJ whole genome shotgun (WGS) entry which is preliminary data.</text>
</comment>
<feature type="compositionally biased region" description="Basic residues" evidence="1">
    <location>
        <begin position="61"/>
        <end position="72"/>
    </location>
</feature>
<feature type="compositionally biased region" description="Basic and acidic residues" evidence="1">
    <location>
        <begin position="73"/>
        <end position="83"/>
    </location>
</feature>
<dbReference type="Proteomes" id="UP001501319">
    <property type="component" value="Unassembled WGS sequence"/>
</dbReference>
<sequence>MTHGTLHRATRTGLQTLGVPSLGRLLSRRSDKLVRTQAALIYLQVLKGLSTFSTPAEGRGRPRHKATARHKVSRESEARPTEP</sequence>